<dbReference type="RefSeq" id="WP_238073269.1">
    <property type="nucleotide sequence ID" value="NZ_JAKNJB010000005.1"/>
</dbReference>
<keyword evidence="5 9" id="KW-0963">Cytoplasm</keyword>
<dbReference type="InterPro" id="IPR045864">
    <property type="entry name" value="aa-tRNA-synth_II/BPL/LPL"/>
</dbReference>
<keyword evidence="6 9" id="KW-0028">Amino-acid biosynthesis</keyword>
<comment type="caution">
    <text evidence="11">The sequence shown here is derived from an EMBL/GenBank/DDBJ whole genome shotgun (WGS) entry which is preliminary data.</text>
</comment>
<gene>
    <name evidence="9 11" type="primary">hisZ</name>
    <name evidence="11" type="ORF">L0P79_03860</name>
</gene>
<sequence>MRYTIHTPEGTRDRLFSECRERRQVQSALTRLFQCRGYAEVSTPEVEFYDLFLQSGNPMPQESMLKIIDRSGKIMVMRPDCTTPIARVAATKLKSVPLPQRLYYDQTVFRSGQEHKGGSSEIAQCGVELIGAAGQKADLEMIAMAVDALRACGVERFHIELGHVGFFRDLAGRMDMPSETVEQMRALIEGKNFAALNDLLEPYAGQGACAALKRLSRLFGGAEVLDEAETLAGGSSALNYLRRLYTELSAAGYGGYLRFDLGLVHQIDYYTGVVFRGYVEGAGDAVLSGGRYDKLVEAFGRTAPATGFAVDVDAVAGCLPLRELPKVGLLVHFERGELARAWKAVDDRAAGTCELSPCETLEQTLELAREKGADRVLVLDGDGERLVEV</sequence>
<comment type="pathway">
    <text evidence="2 9">Amino-acid biosynthesis; L-histidine biosynthesis; L-histidine from 5-phospho-alpha-D-ribose 1-diphosphate: step 1/9.</text>
</comment>
<keyword evidence="11" id="KW-0808">Transferase</keyword>
<evidence type="ECO:0000313" key="12">
    <source>
        <dbReference type="Proteomes" id="UP001200313"/>
    </source>
</evidence>
<dbReference type="PROSITE" id="PS50862">
    <property type="entry name" value="AA_TRNA_LIGASE_II"/>
    <property type="match status" value="1"/>
</dbReference>
<dbReference type="Proteomes" id="UP001200313">
    <property type="component" value="Unassembled WGS sequence"/>
</dbReference>
<comment type="similarity">
    <text evidence="3 9">Belongs to the class-II aminoacyl-tRNA synthetase family. HisZ subfamily.</text>
</comment>
<evidence type="ECO:0000256" key="8">
    <source>
        <dbReference type="ARBA" id="ARBA00025246"/>
    </source>
</evidence>
<dbReference type="PANTHER" id="PTHR43707:SF6">
    <property type="entry name" value="ATP PHOSPHORIBOSYLTRANSFERASE REGULATORY SUBUNIT"/>
    <property type="match status" value="1"/>
</dbReference>
<evidence type="ECO:0000256" key="5">
    <source>
        <dbReference type="ARBA" id="ARBA00022490"/>
    </source>
</evidence>
<keyword evidence="7 9" id="KW-0368">Histidine biosynthesis</keyword>
<dbReference type="InterPro" id="IPR006195">
    <property type="entry name" value="aa-tRNA-synth_II"/>
</dbReference>
<dbReference type="InterPro" id="IPR004516">
    <property type="entry name" value="HisRS/HisZ"/>
</dbReference>
<evidence type="ECO:0000256" key="1">
    <source>
        <dbReference type="ARBA" id="ARBA00004496"/>
    </source>
</evidence>
<name>A0ABS9M5Y8_9FIRM</name>
<dbReference type="CDD" id="cd00773">
    <property type="entry name" value="HisRS-like_core"/>
    <property type="match status" value="1"/>
</dbReference>
<reference evidence="11 12" key="1">
    <citation type="submission" date="2022-01" db="EMBL/GenBank/DDBJ databases">
        <title>Collection of gut derived symbiotic bacterial strains cultured from healthy donors.</title>
        <authorList>
            <person name="Lin H."/>
            <person name="Kohout C."/>
            <person name="Waligurski E."/>
            <person name="Pamer E.G."/>
        </authorList>
    </citation>
    <scope>NUCLEOTIDE SEQUENCE [LARGE SCALE GENOMIC DNA]</scope>
    <source>
        <strain evidence="11 12">DFI.3.7</strain>
    </source>
</reference>
<comment type="subunit">
    <text evidence="9">Heteromultimer composed of HisG and HisZ subunits.</text>
</comment>
<dbReference type="PANTHER" id="PTHR43707">
    <property type="entry name" value="HISTIDYL-TRNA SYNTHETASE"/>
    <property type="match status" value="1"/>
</dbReference>
<evidence type="ECO:0000256" key="9">
    <source>
        <dbReference type="HAMAP-Rule" id="MF_00125"/>
    </source>
</evidence>
<dbReference type="PIRSF" id="PIRSF001549">
    <property type="entry name" value="His-tRNA_synth"/>
    <property type="match status" value="1"/>
</dbReference>
<keyword evidence="11" id="KW-0328">Glycosyltransferase</keyword>
<evidence type="ECO:0000256" key="2">
    <source>
        <dbReference type="ARBA" id="ARBA00004667"/>
    </source>
</evidence>
<protein>
    <recommendedName>
        <fullName evidence="4 9">ATP phosphoribosyltransferase regulatory subunit</fullName>
    </recommendedName>
</protein>
<accession>A0ABS9M5Y8</accession>
<organism evidence="11 12">
    <name type="scientific">Intestinimonas massiliensis</name>
    <name type="common">ex Afouda et al. 2020</name>
    <dbReference type="NCBI Taxonomy" id="1673721"/>
    <lineage>
        <taxon>Bacteria</taxon>
        <taxon>Bacillati</taxon>
        <taxon>Bacillota</taxon>
        <taxon>Clostridia</taxon>
        <taxon>Eubacteriales</taxon>
        <taxon>Intestinimonas</taxon>
    </lineage>
</organism>
<evidence type="ECO:0000256" key="7">
    <source>
        <dbReference type="ARBA" id="ARBA00023102"/>
    </source>
</evidence>
<dbReference type="SUPFAM" id="SSF55681">
    <property type="entry name" value="Class II aaRS and biotin synthetases"/>
    <property type="match status" value="1"/>
</dbReference>
<dbReference type="InterPro" id="IPR004517">
    <property type="entry name" value="HisZ"/>
</dbReference>
<comment type="function">
    <text evidence="8 9">Required for the first step of histidine biosynthesis. May allow the feedback regulation of ATP phosphoribosyltransferase activity by histidine.</text>
</comment>
<dbReference type="NCBIfam" id="TIGR00443">
    <property type="entry name" value="hisZ_biosyn_reg"/>
    <property type="match status" value="1"/>
</dbReference>
<evidence type="ECO:0000256" key="3">
    <source>
        <dbReference type="ARBA" id="ARBA00005539"/>
    </source>
</evidence>
<evidence type="ECO:0000256" key="4">
    <source>
        <dbReference type="ARBA" id="ARBA00020397"/>
    </source>
</evidence>
<evidence type="ECO:0000313" key="11">
    <source>
        <dbReference type="EMBL" id="MCG4526207.1"/>
    </source>
</evidence>
<evidence type="ECO:0000259" key="10">
    <source>
        <dbReference type="PROSITE" id="PS50862"/>
    </source>
</evidence>
<evidence type="ECO:0000256" key="6">
    <source>
        <dbReference type="ARBA" id="ARBA00022605"/>
    </source>
</evidence>
<dbReference type="EMBL" id="JAKNJB010000005">
    <property type="protein sequence ID" value="MCG4526207.1"/>
    <property type="molecule type" value="Genomic_DNA"/>
</dbReference>
<proteinExistence type="inferred from homology"/>
<keyword evidence="12" id="KW-1185">Reference proteome</keyword>
<feature type="domain" description="Aminoacyl-transfer RNA synthetases class-II family profile" evidence="10">
    <location>
        <begin position="22"/>
        <end position="261"/>
    </location>
</feature>
<comment type="subcellular location">
    <subcellularLocation>
        <location evidence="1 9">Cytoplasm</location>
    </subcellularLocation>
</comment>
<comment type="miscellaneous">
    <text evidence="9">This function is generally fulfilled by the C-terminal part of HisG, which is missing in some bacteria such as this one.</text>
</comment>
<dbReference type="HAMAP" id="MF_00125">
    <property type="entry name" value="HisZ"/>
    <property type="match status" value="1"/>
</dbReference>
<dbReference type="Pfam" id="PF13393">
    <property type="entry name" value="tRNA-synt_His"/>
    <property type="match status" value="1"/>
</dbReference>
<dbReference type="InterPro" id="IPR041715">
    <property type="entry name" value="HisRS-like_core"/>
</dbReference>
<dbReference type="GO" id="GO:0016757">
    <property type="term" value="F:glycosyltransferase activity"/>
    <property type="evidence" value="ECO:0007669"/>
    <property type="project" value="UniProtKB-KW"/>
</dbReference>
<dbReference type="Gene3D" id="3.30.930.10">
    <property type="entry name" value="Bira Bifunctional Protein, Domain 2"/>
    <property type="match status" value="1"/>
</dbReference>